<dbReference type="Proteomes" id="UP001055336">
    <property type="component" value="Chromosome"/>
</dbReference>
<proteinExistence type="predicted"/>
<feature type="transmembrane region" description="Helical" evidence="1">
    <location>
        <begin position="27"/>
        <end position="48"/>
    </location>
</feature>
<evidence type="ECO:0000256" key="1">
    <source>
        <dbReference type="SAM" id="Phobius"/>
    </source>
</evidence>
<evidence type="ECO:0000313" key="2">
    <source>
        <dbReference type="EMBL" id="UMB67500.1"/>
    </source>
</evidence>
<name>A0ABY3VK22_9MYCO</name>
<sequence length="147" mass="15783">MASPQQFDDPSPIHHDDSPPRVLRLRLVPWDVASLVALLVLLAVLAFGTDWYARLFGFLKDTCVGDCPPAPFGVDYYIYPVVWGGIGAAVAAALLGPLISLLKGWYLSFWPLLAIALVLVAAGVGGALTQFSSIYWHSDPSVEQSSG</sequence>
<organism evidence="2 3">
    <name type="scientific">Mycobacterium paraterrae</name>
    <dbReference type="NCBI Taxonomy" id="577492"/>
    <lineage>
        <taxon>Bacteria</taxon>
        <taxon>Bacillati</taxon>
        <taxon>Actinomycetota</taxon>
        <taxon>Actinomycetes</taxon>
        <taxon>Mycobacteriales</taxon>
        <taxon>Mycobacteriaceae</taxon>
        <taxon>Mycobacterium</taxon>
    </lineage>
</organism>
<keyword evidence="1" id="KW-0812">Transmembrane</keyword>
<keyword evidence="3" id="KW-1185">Reference proteome</keyword>
<dbReference type="RefSeq" id="WP_240257962.1">
    <property type="nucleotide sequence ID" value="NZ_CP092488.2"/>
</dbReference>
<dbReference type="EMBL" id="CP092488">
    <property type="protein sequence ID" value="UMB67500.1"/>
    <property type="molecule type" value="Genomic_DNA"/>
</dbReference>
<feature type="transmembrane region" description="Helical" evidence="1">
    <location>
        <begin position="109"/>
        <end position="131"/>
    </location>
</feature>
<gene>
    <name evidence="2" type="ORF">MKK62_13265</name>
</gene>
<protein>
    <recommendedName>
        <fullName evidence="4">Transmembrane protein</fullName>
    </recommendedName>
</protein>
<keyword evidence="1" id="KW-1133">Transmembrane helix</keyword>
<feature type="transmembrane region" description="Helical" evidence="1">
    <location>
        <begin position="77"/>
        <end position="102"/>
    </location>
</feature>
<evidence type="ECO:0008006" key="4">
    <source>
        <dbReference type="Google" id="ProtNLM"/>
    </source>
</evidence>
<evidence type="ECO:0000313" key="3">
    <source>
        <dbReference type="Proteomes" id="UP001055336"/>
    </source>
</evidence>
<reference evidence="2" key="1">
    <citation type="submission" date="2022-08" db="EMBL/GenBank/DDBJ databases">
        <title>Whole genome sequencing of non-tuberculosis mycobacteria type-strains.</title>
        <authorList>
            <person name="Igarashi Y."/>
            <person name="Osugi A."/>
            <person name="Mitarai S."/>
        </authorList>
    </citation>
    <scope>NUCLEOTIDE SEQUENCE</scope>
    <source>
        <strain evidence="2">DSM 45127</strain>
    </source>
</reference>
<accession>A0ABY3VK22</accession>
<keyword evidence="1" id="KW-0472">Membrane</keyword>